<comment type="function">
    <text evidence="9">Acts as a magnesium transporter.</text>
</comment>
<keyword evidence="7 9" id="KW-0472">Membrane</keyword>
<dbReference type="Gene3D" id="1.10.357.20">
    <property type="entry name" value="SLC41 divalent cation transporters, integral membrane domain"/>
    <property type="match status" value="1"/>
</dbReference>
<keyword evidence="12" id="KW-1185">Reference proteome</keyword>
<feature type="domain" description="CBS" evidence="10">
    <location>
        <begin position="210"/>
        <end position="268"/>
    </location>
</feature>
<dbReference type="InterPro" id="IPR006667">
    <property type="entry name" value="SLC41_membr_dom"/>
</dbReference>
<comment type="subcellular location">
    <subcellularLocation>
        <location evidence="9">Cell membrane</location>
        <topology evidence="9">Multi-pass membrane protein</topology>
    </subcellularLocation>
    <subcellularLocation>
        <location evidence="1">Membrane</location>
        <topology evidence="1">Multi-pass membrane protein</topology>
    </subcellularLocation>
</comment>
<evidence type="ECO:0000256" key="1">
    <source>
        <dbReference type="ARBA" id="ARBA00004141"/>
    </source>
</evidence>
<evidence type="ECO:0000256" key="3">
    <source>
        <dbReference type="ARBA" id="ARBA00022448"/>
    </source>
</evidence>
<dbReference type="Gene3D" id="1.25.60.10">
    <property type="entry name" value="MgtE N-terminal domain-like"/>
    <property type="match status" value="1"/>
</dbReference>
<dbReference type="SUPFAM" id="SSF158791">
    <property type="entry name" value="MgtE N-terminal domain-like"/>
    <property type="match status" value="1"/>
</dbReference>
<evidence type="ECO:0000256" key="2">
    <source>
        <dbReference type="ARBA" id="ARBA00009749"/>
    </source>
</evidence>
<keyword evidence="6 9" id="KW-1133">Transmembrane helix</keyword>
<keyword evidence="5 9" id="KW-0460">Magnesium</keyword>
<protein>
    <recommendedName>
        <fullName evidence="9">Magnesium transporter MgtE</fullName>
    </recommendedName>
</protein>
<sequence length="457" mass="50702">MNEKNIEQLDQLVEILNSEILEFKTDNNNSVHPYDISEQLLKLRDIDEDEYSKMLKRIPSALLAEVLSEMPDIVQEEISDHISTKKIVAITSSMDTDDAADFIQNISEDNEELAQEILESFDDQDKEVLEQLISYSDDEAGAYMQTELFSARDDEKIGDAIKRLKDLKEIGEVDNIWHCHITGKRGEYIGSVGLEELIIFEHDMKFSDIPSEKLRNYKISHKADLKDVVEMVTNYNLSSLPVVDNRNRLIGRITSDDVYDIIQDSATEQIYNMAGVNDEAEQEESMYQIGKSRAIWLGVNLLTAIAASIVIGMFDATIQSLVALAVLMPIVASMGGNAGTQTLTVTVRQMALGDIENEDAKKTIIKEVIISLVNGLLFAGVIGVIAYLWFKLPLLGLVIAMSMVINLISAGFFGAVIPLTLQKLKIDPAIGSTVLLTTVTDVVGFFSFLGLATLILL</sequence>
<accession>D5UZF5</accession>
<keyword evidence="3 9" id="KW-0813">Transport</keyword>
<feature type="transmembrane region" description="Helical" evidence="9">
    <location>
        <begin position="320"/>
        <end position="347"/>
    </location>
</feature>
<dbReference type="Proteomes" id="UP000000939">
    <property type="component" value="Chromosome"/>
</dbReference>
<dbReference type="SMART" id="SM00924">
    <property type="entry name" value="MgtE_N"/>
    <property type="match status" value="1"/>
</dbReference>
<evidence type="ECO:0000259" key="10">
    <source>
        <dbReference type="PROSITE" id="PS51371"/>
    </source>
</evidence>
<feature type="transmembrane region" description="Helical" evidence="9">
    <location>
        <begin position="294"/>
        <end position="314"/>
    </location>
</feature>
<evidence type="ECO:0000256" key="5">
    <source>
        <dbReference type="ARBA" id="ARBA00022842"/>
    </source>
</evidence>
<dbReference type="InterPro" id="IPR000644">
    <property type="entry name" value="CBS_dom"/>
</dbReference>
<dbReference type="Gene3D" id="3.10.580.10">
    <property type="entry name" value="CBS-domain"/>
    <property type="match status" value="1"/>
</dbReference>
<dbReference type="PROSITE" id="PS51371">
    <property type="entry name" value="CBS"/>
    <property type="match status" value="1"/>
</dbReference>
<dbReference type="Pfam" id="PF00571">
    <property type="entry name" value="CBS"/>
    <property type="match status" value="1"/>
</dbReference>
<evidence type="ECO:0000256" key="8">
    <source>
        <dbReference type="PROSITE-ProRule" id="PRU00703"/>
    </source>
</evidence>
<dbReference type="EMBL" id="CP001999">
    <property type="protein sequence ID" value="ADG92192.1"/>
    <property type="molecule type" value="Genomic_DNA"/>
</dbReference>
<keyword evidence="8" id="KW-0129">CBS domain</keyword>
<dbReference type="HOGENOM" id="CLU_037408_1_0_7"/>
<dbReference type="InterPro" id="IPR006669">
    <property type="entry name" value="MgtE_transporter"/>
</dbReference>
<evidence type="ECO:0000256" key="9">
    <source>
        <dbReference type="RuleBase" id="RU362011"/>
    </source>
</evidence>
<evidence type="ECO:0000256" key="6">
    <source>
        <dbReference type="ARBA" id="ARBA00022989"/>
    </source>
</evidence>
<dbReference type="eggNOG" id="COG2239">
    <property type="taxonomic scope" value="Bacteria"/>
</dbReference>
<keyword evidence="9" id="KW-1003">Cell membrane</keyword>
<dbReference type="GO" id="GO:0046872">
    <property type="term" value="F:metal ion binding"/>
    <property type="evidence" value="ECO:0007669"/>
    <property type="project" value="UniProtKB-KW"/>
</dbReference>
<proteinExistence type="inferred from homology"/>
<reference evidence="11 12" key="1">
    <citation type="journal article" date="2010" name="Stand. Genomic Sci.">
        <title>Complete genome sequence of Arcobacter nitrofigilis type strain (CI).</title>
        <authorList>
            <person name="Pati A."/>
            <person name="Gronow S."/>
            <person name="Lapidus A."/>
            <person name="Copeland A."/>
            <person name="Glavina Del Rio T."/>
            <person name="Nolan M."/>
            <person name="Lucas S."/>
            <person name="Tice H."/>
            <person name="Cheng J.F."/>
            <person name="Han C."/>
            <person name="Chertkov O."/>
            <person name="Bruce D."/>
            <person name="Tapia R."/>
            <person name="Goodwin L."/>
            <person name="Pitluck S."/>
            <person name="Liolios K."/>
            <person name="Ivanova N."/>
            <person name="Mavromatis K."/>
            <person name="Chen A."/>
            <person name="Palaniappan K."/>
            <person name="Land M."/>
            <person name="Hauser L."/>
            <person name="Chang Y.J."/>
            <person name="Jeffries C.D."/>
            <person name="Detter J.C."/>
            <person name="Rohde M."/>
            <person name="Goker M."/>
            <person name="Bristow J."/>
            <person name="Eisen J.A."/>
            <person name="Markowitz V."/>
            <person name="Hugenholtz P."/>
            <person name="Klenk H.P."/>
            <person name="Kyrpides N.C."/>
        </authorList>
    </citation>
    <scope>NUCLEOTIDE SEQUENCE [LARGE SCALE GENOMIC DNA]</scope>
    <source>
        <strain evidence="12">ATCC 33309 / DSM 7299 / CCUG 15893 / LMG 7604 / NCTC 12251 / CI</strain>
    </source>
</reference>
<dbReference type="STRING" id="572480.Arnit_0527"/>
<name>D5UZF5_ARCNC</name>
<dbReference type="GO" id="GO:0005886">
    <property type="term" value="C:plasma membrane"/>
    <property type="evidence" value="ECO:0007669"/>
    <property type="project" value="UniProtKB-SubCell"/>
</dbReference>
<dbReference type="Pfam" id="PF01769">
    <property type="entry name" value="MgtE"/>
    <property type="match status" value="1"/>
</dbReference>
<dbReference type="AlphaFoldDB" id="D5UZF5"/>
<dbReference type="GO" id="GO:0015095">
    <property type="term" value="F:magnesium ion transmembrane transporter activity"/>
    <property type="evidence" value="ECO:0007669"/>
    <property type="project" value="UniProtKB-UniRule"/>
</dbReference>
<evidence type="ECO:0000256" key="4">
    <source>
        <dbReference type="ARBA" id="ARBA00022692"/>
    </source>
</evidence>
<dbReference type="InterPro" id="IPR046342">
    <property type="entry name" value="CBS_dom_sf"/>
</dbReference>
<dbReference type="SUPFAM" id="SSF54631">
    <property type="entry name" value="CBS-domain pair"/>
    <property type="match status" value="1"/>
</dbReference>
<dbReference type="SMART" id="SM00116">
    <property type="entry name" value="CBS"/>
    <property type="match status" value="2"/>
</dbReference>
<dbReference type="NCBIfam" id="TIGR00400">
    <property type="entry name" value="mgtE"/>
    <property type="match status" value="1"/>
</dbReference>
<comment type="subunit">
    <text evidence="9">Homodimer.</text>
</comment>
<feature type="transmembrane region" description="Helical" evidence="9">
    <location>
        <begin position="433"/>
        <end position="456"/>
    </location>
</feature>
<evidence type="ECO:0000313" key="12">
    <source>
        <dbReference type="Proteomes" id="UP000000939"/>
    </source>
</evidence>
<dbReference type="InterPro" id="IPR006668">
    <property type="entry name" value="Mg_transptr_MgtE_intracell_dom"/>
</dbReference>
<dbReference type="RefSeq" id="WP_013134337.1">
    <property type="nucleotide sequence ID" value="NC_014166.1"/>
</dbReference>
<gene>
    <name evidence="11" type="ordered locus">Arnit_0527</name>
</gene>
<keyword evidence="9" id="KW-0479">Metal-binding</keyword>
<evidence type="ECO:0000313" key="11">
    <source>
        <dbReference type="EMBL" id="ADG92192.1"/>
    </source>
</evidence>
<feature type="transmembrane region" description="Helical" evidence="9">
    <location>
        <begin position="368"/>
        <end position="390"/>
    </location>
</feature>
<dbReference type="Pfam" id="PF03448">
    <property type="entry name" value="MgtE_N"/>
    <property type="match status" value="1"/>
</dbReference>
<dbReference type="PANTHER" id="PTHR41394">
    <property type="entry name" value="MAGNESIUM TRANSPORTER MGTE"/>
    <property type="match status" value="1"/>
</dbReference>
<evidence type="ECO:0000256" key="7">
    <source>
        <dbReference type="ARBA" id="ARBA00023136"/>
    </source>
</evidence>
<dbReference type="OrthoDB" id="9790355at2"/>
<comment type="similarity">
    <text evidence="2 9">Belongs to the SLC41A transporter family.</text>
</comment>
<keyword evidence="4 9" id="KW-0812">Transmembrane</keyword>
<dbReference type="InterPro" id="IPR036739">
    <property type="entry name" value="SLC41_membr_dom_sf"/>
</dbReference>
<organism evidence="11 12">
    <name type="scientific">Arcobacter nitrofigilis (strain ATCC 33309 / DSM 7299 / CCUG 15893 / LMG 7604 / NCTC 12251 / CI)</name>
    <name type="common">Campylobacter nitrofigilis</name>
    <dbReference type="NCBI Taxonomy" id="572480"/>
    <lineage>
        <taxon>Bacteria</taxon>
        <taxon>Pseudomonadati</taxon>
        <taxon>Campylobacterota</taxon>
        <taxon>Epsilonproteobacteria</taxon>
        <taxon>Campylobacterales</taxon>
        <taxon>Arcobacteraceae</taxon>
        <taxon>Arcobacter</taxon>
    </lineage>
</organism>
<feature type="transmembrane region" description="Helical" evidence="9">
    <location>
        <begin position="396"/>
        <end position="421"/>
    </location>
</feature>
<dbReference type="PANTHER" id="PTHR41394:SF5">
    <property type="entry name" value="SLC41A_MGTE INTEGRAL MEMBRANE DOMAIN-CONTAINING PROTEIN"/>
    <property type="match status" value="1"/>
</dbReference>
<dbReference type="SUPFAM" id="SSF161093">
    <property type="entry name" value="MgtE membrane domain-like"/>
    <property type="match status" value="1"/>
</dbReference>
<dbReference type="InterPro" id="IPR038076">
    <property type="entry name" value="MgtE_N_sf"/>
</dbReference>
<dbReference type="KEGG" id="ant:Arnit_0527"/>